<comment type="subcellular location">
    <subcellularLocation>
        <location evidence="1">Cell membrane</location>
        <topology evidence="1">Multi-pass membrane protein</topology>
    </subcellularLocation>
</comment>
<evidence type="ECO:0000256" key="4">
    <source>
        <dbReference type="ARBA" id="ARBA00022989"/>
    </source>
</evidence>
<evidence type="ECO:0000256" key="3">
    <source>
        <dbReference type="ARBA" id="ARBA00022692"/>
    </source>
</evidence>
<feature type="transmembrane region" description="Helical" evidence="7">
    <location>
        <begin position="234"/>
        <end position="254"/>
    </location>
</feature>
<proteinExistence type="inferred from homology"/>
<feature type="domain" description="Integral membrane bound transporter" evidence="8">
    <location>
        <begin position="202"/>
        <end position="323"/>
    </location>
</feature>
<comment type="similarity">
    <text evidence="6">Belongs to the YccS/YhfK family.</text>
</comment>
<feature type="transmembrane region" description="Helical" evidence="7">
    <location>
        <begin position="260"/>
        <end position="275"/>
    </location>
</feature>
<feature type="transmembrane region" description="Helical" evidence="7">
    <location>
        <begin position="6"/>
        <end position="39"/>
    </location>
</feature>
<dbReference type="PANTHER" id="PTHR30509:SF9">
    <property type="entry name" value="MULTIDRUG RESISTANCE PROTEIN MDTO"/>
    <property type="match status" value="1"/>
</dbReference>
<evidence type="ECO:0000313" key="10">
    <source>
        <dbReference type="Proteomes" id="UP001225072"/>
    </source>
</evidence>
<evidence type="ECO:0000259" key="8">
    <source>
        <dbReference type="Pfam" id="PF13515"/>
    </source>
</evidence>
<dbReference type="Pfam" id="PF13515">
    <property type="entry name" value="FUSC_2"/>
    <property type="match status" value="1"/>
</dbReference>
<feature type="transmembrane region" description="Helical" evidence="7">
    <location>
        <begin position="310"/>
        <end position="328"/>
    </location>
</feature>
<keyword evidence="4 7" id="KW-1133">Transmembrane helix</keyword>
<dbReference type="Proteomes" id="UP001225072">
    <property type="component" value="Unassembled WGS sequence"/>
</dbReference>
<comment type="caution">
    <text evidence="9">The sequence shown here is derived from an EMBL/GenBank/DDBJ whole genome shotgun (WGS) entry which is preliminary data.</text>
</comment>
<dbReference type="PANTHER" id="PTHR30509">
    <property type="entry name" value="P-HYDROXYBENZOIC ACID EFFLUX PUMP SUBUNIT-RELATED"/>
    <property type="match status" value="1"/>
</dbReference>
<feature type="transmembrane region" description="Helical" evidence="7">
    <location>
        <begin position="100"/>
        <end position="117"/>
    </location>
</feature>
<feature type="transmembrane region" description="Helical" evidence="7">
    <location>
        <begin position="123"/>
        <end position="145"/>
    </location>
</feature>
<dbReference type="RefSeq" id="WP_307451235.1">
    <property type="nucleotide sequence ID" value="NZ_JAUTAL010000001.1"/>
</dbReference>
<evidence type="ECO:0000313" key="9">
    <source>
        <dbReference type="EMBL" id="MDQ1097599.1"/>
    </source>
</evidence>
<keyword evidence="10" id="KW-1185">Reference proteome</keyword>
<gene>
    <name evidence="9" type="ORF">QE404_002746</name>
</gene>
<evidence type="ECO:0000256" key="5">
    <source>
        <dbReference type="ARBA" id="ARBA00023136"/>
    </source>
</evidence>
<accession>A0ABU0TKN3</accession>
<evidence type="ECO:0000256" key="6">
    <source>
        <dbReference type="ARBA" id="ARBA00043993"/>
    </source>
</evidence>
<dbReference type="InterPro" id="IPR049453">
    <property type="entry name" value="Memb_transporter_dom"/>
</dbReference>
<name>A0ABU0TKN3_9FLAO</name>
<evidence type="ECO:0000256" key="7">
    <source>
        <dbReference type="SAM" id="Phobius"/>
    </source>
</evidence>
<protein>
    <submittedName>
        <fullName evidence="9">Uncharacterized membrane protein YgaE (UPF0421/DUF939 family)</fullName>
    </submittedName>
</protein>
<feature type="transmembrane region" description="Helical" evidence="7">
    <location>
        <begin position="280"/>
        <end position="298"/>
    </location>
</feature>
<evidence type="ECO:0000256" key="2">
    <source>
        <dbReference type="ARBA" id="ARBA00022475"/>
    </source>
</evidence>
<keyword evidence="2" id="KW-1003">Cell membrane</keyword>
<feature type="transmembrane region" description="Helical" evidence="7">
    <location>
        <begin position="76"/>
        <end position="93"/>
    </location>
</feature>
<evidence type="ECO:0000256" key="1">
    <source>
        <dbReference type="ARBA" id="ARBA00004651"/>
    </source>
</evidence>
<organism evidence="9 10">
    <name type="scientific">Chryseobacterium camelliae</name>
    <dbReference type="NCBI Taxonomy" id="1265445"/>
    <lineage>
        <taxon>Bacteria</taxon>
        <taxon>Pseudomonadati</taxon>
        <taxon>Bacteroidota</taxon>
        <taxon>Flavobacteriia</taxon>
        <taxon>Flavobacteriales</taxon>
        <taxon>Weeksellaceae</taxon>
        <taxon>Chryseobacterium group</taxon>
        <taxon>Chryseobacterium</taxon>
    </lineage>
</organism>
<keyword evidence="5 7" id="KW-0472">Membrane</keyword>
<keyword evidence="3 7" id="KW-0812">Transmembrane</keyword>
<dbReference type="EMBL" id="JAUTAL010000001">
    <property type="protein sequence ID" value="MDQ1097599.1"/>
    <property type="molecule type" value="Genomic_DNA"/>
</dbReference>
<sequence>MKILDMIIAVLAIIIPLVFGYFIDYAQLGVVAGLAGLMLSQDHFRTSLKEQFDQSFSTALASGIAFIAGLRLTGHFYLSLFAIPVIIFTITTLGRFSRKWMRASVLFSIFLVIGYGSGSTGKIAFVTAVTFILGIIWVQLLLLIMHPVYMGYLKRKKVLWKEEPKRSISNKQLWLHWKKGLKSLKGWQFQLRLTLCIVIAQIIRYFISEHHTYWILLTITIVIQYNLEHSTERIVGRSMGTLIGVCISMILAFLKGPAELYFSILVFLTILRSFFSKKNYFLYSLASTPLIMALLGFGKPMTDAIFTDRIFTTCLGCIISFIFGYYIWKKYILKPSAEVKK</sequence>
<reference evidence="9 10" key="1">
    <citation type="submission" date="2023-07" db="EMBL/GenBank/DDBJ databases">
        <title>Functional and genomic diversity of the sorghum phyllosphere microbiome.</title>
        <authorList>
            <person name="Shade A."/>
        </authorList>
    </citation>
    <scope>NUCLEOTIDE SEQUENCE [LARGE SCALE GENOMIC DNA]</scope>
    <source>
        <strain evidence="9 10">SORGH_AS_1064</strain>
    </source>
</reference>